<proteinExistence type="predicted"/>
<dbReference type="AlphaFoldDB" id="J9AIT1"/>
<evidence type="ECO:0000313" key="1">
    <source>
        <dbReference type="EMBL" id="EJW74045.1"/>
    </source>
</evidence>
<sequence length="129" mass="14218">MSTSKETGKNLAVETVVHLEPDSEPKNVISSGEGWRPIFVSLGDLEKPSTSTLHRTSERLNGGDILPILGGNFRRMDLKGEITKFLEELIDKHPETLDAIESVRMNRLGRGLSSVNPCLRSHPPILAHP</sequence>
<organism evidence="1 2">
    <name type="scientific">Wuchereria bancrofti</name>
    <dbReference type="NCBI Taxonomy" id="6293"/>
    <lineage>
        <taxon>Eukaryota</taxon>
        <taxon>Metazoa</taxon>
        <taxon>Ecdysozoa</taxon>
        <taxon>Nematoda</taxon>
        <taxon>Chromadorea</taxon>
        <taxon>Rhabditida</taxon>
        <taxon>Spirurina</taxon>
        <taxon>Spiruromorpha</taxon>
        <taxon>Filarioidea</taxon>
        <taxon>Onchocercidae</taxon>
        <taxon>Wuchereria</taxon>
    </lineage>
</organism>
<accession>J9AIT1</accession>
<dbReference type="EMBL" id="ADBV01012955">
    <property type="protein sequence ID" value="EJW74045.1"/>
    <property type="molecule type" value="Genomic_DNA"/>
</dbReference>
<reference evidence="2" key="1">
    <citation type="submission" date="2012-08" db="EMBL/GenBank/DDBJ databases">
        <title>The Genome Sequence of Wuchereria bancrofti.</title>
        <authorList>
            <person name="Nutman T.B."/>
            <person name="Fink D.L."/>
            <person name="Russ C."/>
            <person name="Young S."/>
            <person name="Zeng Q."/>
            <person name="Koehrsen M."/>
            <person name="Alvarado L."/>
            <person name="Berlin A."/>
            <person name="Chapman S.B."/>
            <person name="Chen Z."/>
            <person name="Freedman E."/>
            <person name="Gellesch M."/>
            <person name="Goldberg J."/>
            <person name="Griggs A."/>
            <person name="Gujja S."/>
            <person name="Heilman E.R."/>
            <person name="Heiman D."/>
            <person name="Hepburn T."/>
            <person name="Howarth C."/>
            <person name="Jen D."/>
            <person name="Larson L."/>
            <person name="Lewis B."/>
            <person name="Mehta T."/>
            <person name="Park D."/>
            <person name="Pearson M."/>
            <person name="Roberts A."/>
            <person name="Saif S."/>
            <person name="Shea T."/>
            <person name="Shenoy N."/>
            <person name="Sisk P."/>
            <person name="Stolte C."/>
            <person name="Sykes S."/>
            <person name="Walk T."/>
            <person name="White J."/>
            <person name="Yandava C."/>
            <person name="Haas B."/>
            <person name="Henn M.R."/>
            <person name="Nusbaum C."/>
            <person name="Birren B."/>
        </authorList>
    </citation>
    <scope>NUCLEOTIDE SEQUENCE [LARGE SCALE GENOMIC DNA]</scope>
    <source>
        <strain evidence="2">NA</strain>
    </source>
</reference>
<protein>
    <submittedName>
        <fullName evidence="1">Uncharacterized protein</fullName>
    </submittedName>
</protein>
<feature type="non-terminal residue" evidence="1">
    <location>
        <position position="129"/>
    </location>
</feature>
<gene>
    <name evidence="1" type="ORF">WUBG_15047</name>
</gene>
<evidence type="ECO:0000313" key="2">
    <source>
        <dbReference type="Proteomes" id="UP000004810"/>
    </source>
</evidence>
<comment type="caution">
    <text evidence="1">The sequence shown here is derived from an EMBL/GenBank/DDBJ whole genome shotgun (WGS) entry which is preliminary data.</text>
</comment>
<dbReference type="Proteomes" id="UP000004810">
    <property type="component" value="Unassembled WGS sequence"/>
</dbReference>
<name>J9AIT1_WUCBA</name>